<accession>A0AAV5EWH3</accession>
<proteinExistence type="predicted"/>
<dbReference type="EMBL" id="BQKI01000079">
    <property type="protein sequence ID" value="GJN26928.1"/>
    <property type="molecule type" value="Genomic_DNA"/>
</dbReference>
<feature type="compositionally biased region" description="Acidic residues" evidence="2">
    <location>
        <begin position="59"/>
        <end position="68"/>
    </location>
</feature>
<dbReference type="AlphaFoldDB" id="A0AAV5EWH3"/>
<feature type="coiled-coil region" evidence="1">
    <location>
        <begin position="264"/>
        <end position="296"/>
    </location>
</feature>
<evidence type="ECO:0000313" key="3">
    <source>
        <dbReference type="EMBL" id="GJN26928.1"/>
    </source>
</evidence>
<evidence type="ECO:0000256" key="1">
    <source>
        <dbReference type="SAM" id="Coils"/>
    </source>
</evidence>
<evidence type="ECO:0000256" key="2">
    <source>
        <dbReference type="SAM" id="MobiDB-lite"/>
    </source>
</evidence>
<dbReference type="Proteomes" id="UP001054889">
    <property type="component" value="Unassembled WGS sequence"/>
</dbReference>
<protein>
    <submittedName>
        <fullName evidence="3">Uncharacterized protein</fullName>
    </submittedName>
</protein>
<reference evidence="3" key="2">
    <citation type="submission" date="2021-12" db="EMBL/GenBank/DDBJ databases">
        <title>Resequencing data analysis of finger millet.</title>
        <authorList>
            <person name="Hatakeyama M."/>
            <person name="Aluri S."/>
            <person name="Balachadran M.T."/>
            <person name="Sivarajan S.R."/>
            <person name="Poveda L."/>
            <person name="Shimizu-Inatsugi R."/>
            <person name="Schlapbach R."/>
            <person name="Sreeman S.M."/>
            <person name="Shimizu K.K."/>
        </authorList>
    </citation>
    <scope>NUCLEOTIDE SEQUENCE</scope>
</reference>
<name>A0AAV5EWH3_ELECO</name>
<feature type="compositionally biased region" description="Acidic residues" evidence="2">
    <location>
        <begin position="140"/>
        <end position="175"/>
    </location>
</feature>
<keyword evidence="4" id="KW-1185">Reference proteome</keyword>
<comment type="caution">
    <text evidence="3">The sequence shown here is derived from an EMBL/GenBank/DDBJ whole genome shotgun (WGS) entry which is preliminary data.</text>
</comment>
<dbReference type="PANTHER" id="PTHR34689:SF1">
    <property type="entry name" value="NUCLEIC ACID-BINDING PROTEIN"/>
    <property type="match status" value="1"/>
</dbReference>
<keyword evidence="1" id="KW-0175">Coiled coil</keyword>
<sequence length="338" mass="38678">MAKDQNGSASARDGRVDEEEEAAARSRSRSKSLDAEGDERAKGSRDRSQRGKTKRREEEESESSDEDSSERRKRQEEGEGPPAPATEPQRESSGSSSESESSRRTRAPAQSRRERVRLRGRTQEAAAEEEEGEGGRGEKAEEEGEGKEEEEGEREGEGEEEEGEEEEKGGEEGFGEEGRCDELVGEVWNKRPEFTAWLSEVKQVNLEALSNWEEKQMFKEFMEDHNTATFPSKKYYDLDGYHRKMMEKEKKKGLKTLVTERTVFNDEEQRRLEMIKERERQKAEEVEAVKRSLMQSGMAQAMKEQARLREEMAYQYKLGNHQAAAAIQKRLDPDAPPQ</sequence>
<evidence type="ECO:0000313" key="4">
    <source>
        <dbReference type="Proteomes" id="UP001054889"/>
    </source>
</evidence>
<feature type="region of interest" description="Disordered" evidence="2">
    <location>
        <begin position="1"/>
        <end position="181"/>
    </location>
</feature>
<gene>
    <name evidence="3" type="primary">gb14895</name>
    <name evidence="3" type="ORF">PR202_gb14895</name>
</gene>
<dbReference type="PANTHER" id="PTHR34689">
    <property type="entry name" value="NUCLEIC ACID-BINDING PROTEIN"/>
    <property type="match status" value="1"/>
</dbReference>
<organism evidence="3 4">
    <name type="scientific">Eleusine coracana subsp. coracana</name>
    <dbReference type="NCBI Taxonomy" id="191504"/>
    <lineage>
        <taxon>Eukaryota</taxon>
        <taxon>Viridiplantae</taxon>
        <taxon>Streptophyta</taxon>
        <taxon>Embryophyta</taxon>
        <taxon>Tracheophyta</taxon>
        <taxon>Spermatophyta</taxon>
        <taxon>Magnoliopsida</taxon>
        <taxon>Liliopsida</taxon>
        <taxon>Poales</taxon>
        <taxon>Poaceae</taxon>
        <taxon>PACMAD clade</taxon>
        <taxon>Chloridoideae</taxon>
        <taxon>Cynodonteae</taxon>
        <taxon>Eleusininae</taxon>
        <taxon>Eleusine</taxon>
    </lineage>
</organism>
<reference evidence="3" key="1">
    <citation type="journal article" date="2018" name="DNA Res.">
        <title>Multiple hybrid de novo genome assembly of finger millet, an orphan allotetraploid crop.</title>
        <authorList>
            <person name="Hatakeyama M."/>
            <person name="Aluri S."/>
            <person name="Balachadran M.T."/>
            <person name="Sivarajan S.R."/>
            <person name="Patrignani A."/>
            <person name="Gruter S."/>
            <person name="Poveda L."/>
            <person name="Shimizu-Inatsugi R."/>
            <person name="Baeten J."/>
            <person name="Francoijs K.J."/>
            <person name="Nataraja K.N."/>
            <person name="Reddy Y.A.N."/>
            <person name="Phadnis S."/>
            <person name="Ravikumar R.L."/>
            <person name="Schlapbach R."/>
            <person name="Sreeman S.M."/>
            <person name="Shimizu K.K."/>
        </authorList>
    </citation>
    <scope>NUCLEOTIDE SEQUENCE</scope>
</reference>
<feature type="compositionally biased region" description="Basic and acidic residues" evidence="2">
    <location>
        <begin position="31"/>
        <end position="49"/>
    </location>
</feature>